<dbReference type="InterPro" id="IPR029063">
    <property type="entry name" value="SAM-dependent_MTases_sf"/>
</dbReference>
<reference evidence="2 3" key="1">
    <citation type="submission" date="2020-08" db="EMBL/GenBank/DDBJ databases">
        <title>Genomic Encyclopedia of Type Strains, Phase IV (KMG-V): Genome sequencing to study the core and pangenomes of soil and plant-associated prokaryotes.</title>
        <authorList>
            <person name="Whitman W."/>
        </authorList>
    </citation>
    <scope>NUCLEOTIDE SEQUENCE [LARGE SCALE GENOMIC DNA]</scope>
    <source>
        <strain evidence="2 3">SEMIA 402</strain>
    </source>
</reference>
<organism evidence="2 3">
    <name type="scientific">Rhizobium mongolense</name>
    <dbReference type="NCBI Taxonomy" id="57676"/>
    <lineage>
        <taxon>Bacteria</taxon>
        <taxon>Pseudomonadati</taxon>
        <taxon>Pseudomonadota</taxon>
        <taxon>Alphaproteobacteria</taxon>
        <taxon>Hyphomicrobiales</taxon>
        <taxon>Rhizobiaceae</taxon>
        <taxon>Rhizobium/Agrobacterium group</taxon>
        <taxon>Rhizobium</taxon>
    </lineage>
</organism>
<accession>A0A7W6WJ75</accession>
<name>A0A7W6WJ75_9HYPH</name>
<keyword evidence="2" id="KW-0808">Transferase</keyword>
<feature type="domain" description="Methyltransferase type 11" evidence="1">
    <location>
        <begin position="61"/>
        <end position="112"/>
    </location>
</feature>
<dbReference type="InterPro" id="IPR013216">
    <property type="entry name" value="Methyltransf_11"/>
</dbReference>
<evidence type="ECO:0000313" key="2">
    <source>
        <dbReference type="EMBL" id="MBB4279664.1"/>
    </source>
</evidence>
<dbReference type="Pfam" id="PF08241">
    <property type="entry name" value="Methyltransf_11"/>
    <property type="match status" value="1"/>
</dbReference>
<dbReference type="RefSeq" id="WP_183931326.1">
    <property type="nucleotide sequence ID" value="NZ_JACIGM010000036.1"/>
</dbReference>
<dbReference type="Proteomes" id="UP000533641">
    <property type="component" value="Unassembled WGS sequence"/>
</dbReference>
<dbReference type="CDD" id="cd02440">
    <property type="entry name" value="AdoMet_MTases"/>
    <property type="match status" value="1"/>
</dbReference>
<comment type="caution">
    <text evidence="2">The sequence shown here is derived from an EMBL/GenBank/DDBJ whole genome shotgun (WGS) entry which is preliminary data.</text>
</comment>
<dbReference type="EMBL" id="JACIGM010000036">
    <property type="protein sequence ID" value="MBB4279664.1"/>
    <property type="molecule type" value="Genomic_DNA"/>
</dbReference>
<evidence type="ECO:0000259" key="1">
    <source>
        <dbReference type="Pfam" id="PF08241"/>
    </source>
</evidence>
<sequence>MHKSAHEAMRLNFEKFFDKTKHKHVVDIGSRAVSGHTMTHRSIVEQYDLSYLGLDVVSGPNVDVVMQEAYRLPLKTESADIMFCGQVFEHVPYFWVTFLEMARVLRPGGIIFLTAPSRGHRHSPPTDCWRFYPDGMLALAKFSDLELLHAHTDFPKKTEDGKKLDYTTITDYRYWGDTIGVFQKTSAYKKWSITVLRELMIRWANKRSDLKPGVKPQKNHE</sequence>
<dbReference type="Gene3D" id="3.40.50.150">
    <property type="entry name" value="Vaccinia Virus protein VP39"/>
    <property type="match status" value="1"/>
</dbReference>
<evidence type="ECO:0000313" key="3">
    <source>
        <dbReference type="Proteomes" id="UP000533641"/>
    </source>
</evidence>
<dbReference type="SUPFAM" id="SSF53335">
    <property type="entry name" value="S-adenosyl-L-methionine-dependent methyltransferases"/>
    <property type="match status" value="1"/>
</dbReference>
<keyword evidence="2" id="KW-0489">Methyltransferase</keyword>
<dbReference type="GO" id="GO:0032259">
    <property type="term" value="P:methylation"/>
    <property type="evidence" value="ECO:0007669"/>
    <property type="project" value="UniProtKB-KW"/>
</dbReference>
<proteinExistence type="predicted"/>
<dbReference type="GO" id="GO:0008757">
    <property type="term" value="F:S-adenosylmethionine-dependent methyltransferase activity"/>
    <property type="evidence" value="ECO:0007669"/>
    <property type="project" value="InterPro"/>
</dbReference>
<protein>
    <submittedName>
        <fullName evidence="2">SAM-dependent methyltransferase</fullName>
    </submittedName>
</protein>
<gene>
    <name evidence="2" type="ORF">GGE12_007483</name>
</gene>
<dbReference type="AlphaFoldDB" id="A0A7W6WJ75"/>